<accession>A0A2K8MHC4</accession>
<dbReference type="InterPro" id="IPR002772">
    <property type="entry name" value="Glyco_hydro_3_C"/>
</dbReference>
<name>A0A2K8MHC4_9SPHN</name>
<dbReference type="Pfam" id="PF18559">
    <property type="entry name" value="Exop_C"/>
    <property type="match status" value="1"/>
</dbReference>
<feature type="domain" description="ExoP galactose-binding-like" evidence="5">
    <location>
        <begin position="675"/>
        <end position="809"/>
    </location>
</feature>
<dbReference type="RefSeq" id="WP_100283089.1">
    <property type="nucleotide sequence ID" value="NZ_CP024923.1"/>
</dbReference>
<feature type="domain" description="Glycoside hydrolase family 3 C-terminal" evidence="4">
    <location>
        <begin position="427"/>
        <end position="640"/>
    </location>
</feature>
<keyword evidence="7" id="KW-1185">Reference proteome</keyword>
<dbReference type="InterPro" id="IPR051915">
    <property type="entry name" value="Cellulose_Degrad_GH3"/>
</dbReference>
<dbReference type="GO" id="GO:0009251">
    <property type="term" value="P:glucan catabolic process"/>
    <property type="evidence" value="ECO:0007669"/>
    <property type="project" value="TreeGrafter"/>
</dbReference>
<dbReference type="Gene3D" id="3.20.20.300">
    <property type="entry name" value="Glycoside hydrolase, family 3, N-terminal domain"/>
    <property type="match status" value="1"/>
</dbReference>
<feature type="chain" id="PRO_5014648797" evidence="2">
    <location>
        <begin position="22"/>
        <end position="823"/>
    </location>
</feature>
<organism evidence="6 7">
    <name type="scientific">Sphingomonas psychrotolerans</name>
    <dbReference type="NCBI Taxonomy" id="1327635"/>
    <lineage>
        <taxon>Bacteria</taxon>
        <taxon>Pseudomonadati</taxon>
        <taxon>Pseudomonadota</taxon>
        <taxon>Alphaproteobacteria</taxon>
        <taxon>Sphingomonadales</taxon>
        <taxon>Sphingomonadaceae</taxon>
        <taxon>Sphingomonas</taxon>
    </lineage>
</organism>
<sequence>MRSGTKLLLATTIFWSAPVLAQQAPTTLSGGPTVADPAKWPKAASEGLIDTATEKRVSDLLAKMTLEQKVGQMIQGDIASVKPEDLRKYPLGSILAGGNSPPLSGNDRAPQADWVATARAFRAVAMEPHPGSVTIPLIFGVDAVHGNNNVIGAVIFPHNIGLGAANDPALIRRLGEATAAETAATGPDWAFGPTLAVPQDDRWGRSYEGYSEDPAIVRSFAGEMVRGLQGEPTTTGRIQKGKVAASAKHFLGDGGTFNGVDQGDTRVSEDELIAIHSAGYPNAVEAGALTVMASYNSWNGVKMHGNKSLLTDVLKGRMGFQGFVVGDWNGHGQIPGCTPTDCAATFNAGLDMAMAPDSWKGLFDSTVKHVKAGTIPMARVDDAVRRILRVKVKLGLFDPARPLEGKAGVLGSPEHRAIAREAAAKSLVLLKNNGVLPVKASAKVLVTGPGADSMGMQTGGWTLSWQGDGNGNELFPNGETIFAGVKKAVEAAGGTATLSPDGTFTAQPDVAIVVFGEQPYAEMRGDVRTLEFQPGDKQALGLLKKLKNAGVPVVSVFLSGRPLWTNPEINASDAFVAAWLPGSEGGGVADVLVGDAAGKPRTDFKGRLSFSWPKTAGQFTLNKGKPGYDPLFPLGYGLTYAKGGAVPALSEEAGIDPSLGNTSTYFAKGVTPAPFSFATDSRITRTTVDGPQTQEGAQQLVWPSGPATLRIGGGDLDLSREANGDLSLQISYRVDRAPAGKVRLSMEGGTNKGSIDATSLFTGQTGTWRNAKVFLKCYQQNGVDLAKVLVPLVIEASGPFGLSIADVRIVSDPNNSVCPGAKP</sequence>
<reference evidence="6 7" key="1">
    <citation type="submission" date="2017-11" db="EMBL/GenBank/DDBJ databases">
        <title>Complete genome sequence of Sphingomonas sp. Strain Cra20, a psychrotolerant potential plant growth promoting rhizobacteria.</title>
        <authorList>
            <person name="Luo Y."/>
        </authorList>
    </citation>
    <scope>NUCLEOTIDE SEQUENCE [LARGE SCALE GENOMIC DNA]</scope>
    <source>
        <strain evidence="6 7">Cra20</strain>
    </source>
</reference>
<evidence type="ECO:0000313" key="7">
    <source>
        <dbReference type="Proteomes" id="UP000229081"/>
    </source>
</evidence>
<dbReference type="InterPro" id="IPR036962">
    <property type="entry name" value="Glyco_hydro_3_N_sf"/>
</dbReference>
<dbReference type="Pfam" id="PF00933">
    <property type="entry name" value="Glyco_hydro_3"/>
    <property type="match status" value="1"/>
</dbReference>
<dbReference type="InterPro" id="IPR001764">
    <property type="entry name" value="Glyco_hydro_3_N"/>
</dbReference>
<dbReference type="PRINTS" id="PR00133">
    <property type="entry name" value="GLHYDRLASE3"/>
</dbReference>
<dbReference type="GO" id="GO:0008422">
    <property type="term" value="F:beta-glucosidase activity"/>
    <property type="evidence" value="ECO:0007669"/>
    <property type="project" value="TreeGrafter"/>
</dbReference>
<feature type="signal peptide" evidence="2">
    <location>
        <begin position="1"/>
        <end position="21"/>
    </location>
</feature>
<protein>
    <submittedName>
        <fullName evidence="6">1,4-beta-D-glucan glucohydrolase</fullName>
    </submittedName>
</protein>
<evidence type="ECO:0000259" key="5">
    <source>
        <dbReference type="Pfam" id="PF18559"/>
    </source>
</evidence>
<evidence type="ECO:0000256" key="1">
    <source>
        <dbReference type="ARBA" id="ARBA00022801"/>
    </source>
</evidence>
<dbReference type="InterPro" id="IPR017853">
    <property type="entry name" value="GH"/>
</dbReference>
<evidence type="ECO:0000259" key="3">
    <source>
        <dbReference type="Pfam" id="PF00933"/>
    </source>
</evidence>
<dbReference type="SUPFAM" id="SSF52279">
    <property type="entry name" value="Beta-D-glucan exohydrolase, C-terminal domain"/>
    <property type="match status" value="1"/>
</dbReference>
<dbReference type="InterPro" id="IPR036881">
    <property type="entry name" value="Glyco_hydro_3_C_sf"/>
</dbReference>
<dbReference type="PANTHER" id="PTHR30620:SF77">
    <property type="entry name" value="LYSOSOMAL BETA GLUCOSIDASE-LIKE"/>
    <property type="match status" value="1"/>
</dbReference>
<dbReference type="Gene3D" id="3.40.50.1700">
    <property type="entry name" value="Glycoside hydrolase family 3 C-terminal domain"/>
    <property type="match status" value="1"/>
</dbReference>
<dbReference type="SUPFAM" id="SSF51445">
    <property type="entry name" value="(Trans)glycosidases"/>
    <property type="match status" value="1"/>
</dbReference>
<dbReference type="AlphaFoldDB" id="A0A2K8MHC4"/>
<dbReference type="PANTHER" id="PTHR30620">
    <property type="entry name" value="PERIPLASMIC BETA-GLUCOSIDASE-RELATED"/>
    <property type="match status" value="1"/>
</dbReference>
<evidence type="ECO:0000259" key="4">
    <source>
        <dbReference type="Pfam" id="PF01915"/>
    </source>
</evidence>
<gene>
    <name evidence="6" type="ORF">CVN68_16040</name>
</gene>
<dbReference type="InterPro" id="IPR041443">
    <property type="entry name" value="Exop_C"/>
</dbReference>
<evidence type="ECO:0000313" key="6">
    <source>
        <dbReference type="EMBL" id="ATY33285.1"/>
    </source>
</evidence>
<keyword evidence="1 6" id="KW-0378">Hydrolase</keyword>
<evidence type="ECO:0000256" key="2">
    <source>
        <dbReference type="SAM" id="SignalP"/>
    </source>
</evidence>
<dbReference type="OrthoDB" id="9781691at2"/>
<dbReference type="KEGG" id="sphc:CVN68_16040"/>
<proteinExistence type="predicted"/>
<dbReference type="Gene3D" id="2.60.120.430">
    <property type="entry name" value="Galactose-binding lectin"/>
    <property type="match status" value="1"/>
</dbReference>
<feature type="domain" description="Glycoside hydrolase family 3 N-terminal" evidence="3">
    <location>
        <begin position="65"/>
        <end position="390"/>
    </location>
</feature>
<dbReference type="Proteomes" id="UP000229081">
    <property type="component" value="Chromosome"/>
</dbReference>
<keyword evidence="2" id="KW-0732">Signal</keyword>
<dbReference type="EMBL" id="CP024923">
    <property type="protein sequence ID" value="ATY33285.1"/>
    <property type="molecule type" value="Genomic_DNA"/>
</dbReference>
<dbReference type="Pfam" id="PF01915">
    <property type="entry name" value="Glyco_hydro_3_C"/>
    <property type="match status" value="1"/>
</dbReference>